<name>A0ABQ3X0F9_9ACTN</name>
<protein>
    <submittedName>
        <fullName evidence="2">Universal stress protein</fullName>
    </submittedName>
</protein>
<keyword evidence="3" id="KW-1185">Reference proteome</keyword>
<sequence>MRTSEAQPVVAGIDGSRTHPVTVDLAADQAARRGAPLLLLHVWPGRYTGRFRCRGPVPAEADARRLLDAAARRARQRAPWLSVGTELRTGSPAGVLTELSETAALVVAGRRDDGPGRPGWGSTAAYLARHNRSPLLVQRGGGHRNGPVVLVVPGPDEPAAPVRRAFEEASITGSRLVAVHVWRPGEEPARARRYLVEVLAGWAGRYPRVEVEPLAIPEPEVAYTLDRASRRGRLLIAGIRQRGHLGDLLLGTAGSGTPTGLSPVLMIPPGTLSKVSLRTGIAGRWSGP</sequence>
<accession>A0ABQ3X0F9</accession>
<organism evidence="2 3">
    <name type="scientific">Actinoplanes couchii</name>
    <dbReference type="NCBI Taxonomy" id="403638"/>
    <lineage>
        <taxon>Bacteria</taxon>
        <taxon>Bacillati</taxon>
        <taxon>Actinomycetota</taxon>
        <taxon>Actinomycetes</taxon>
        <taxon>Micromonosporales</taxon>
        <taxon>Micromonosporaceae</taxon>
        <taxon>Actinoplanes</taxon>
    </lineage>
</organism>
<dbReference type="Gene3D" id="3.40.50.620">
    <property type="entry name" value="HUPs"/>
    <property type="match status" value="2"/>
</dbReference>
<reference evidence="2 3" key="1">
    <citation type="submission" date="2021-01" db="EMBL/GenBank/DDBJ databases">
        <title>Whole genome shotgun sequence of Actinoplanes couchii NBRC 106145.</title>
        <authorList>
            <person name="Komaki H."/>
            <person name="Tamura T."/>
        </authorList>
    </citation>
    <scope>NUCLEOTIDE SEQUENCE [LARGE SCALE GENOMIC DNA]</scope>
    <source>
        <strain evidence="2 3">NBRC 106145</strain>
    </source>
</reference>
<dbReference type="Pfam" id="PF00582">
    <property type="entry name" value="Usp"/>
    <property type="match status" value="1"/>
</dbReference>
<dbReference type="RefSeq" id="WP_203792760.1">
    <property type="nucleotide sequence ID" value="NZ_BAAAQE010000090.1"/>
</dbReference>
<gene>
    <name evidence="2" type="ORF">Aco03nite_003420</name>
</gene>
<dbReference type="EMBL" id="BOMG01000006">
    <property type="protein sequence ID" value="GID51938.1"/>
    <property type="molecule type" value="Genomic_DNA"/>
</dbReference>
<proteinExistence type="predicted"/>
<evidence type="ECO:0000259" key="1">
    <source>
        <dbReference type="Pfam" id="PF00582"/>
    </source>
</evidence>
<feature type="domain" description="UspA" evidence="1">
    <location>
        <begin position="7"/>
        <end position="137"/>
    </location>
</feature>
<dbReference type="InterPro" id="IPR006016">
    <property type="entry name" value="UspA"/>
</dbReference>
<comment type="caution">
    <text evidence="2">The sequence shown here is derived from an EMBL/GenBank/DDBJ whole genome shotgun (WGS) entry which is preliminary data.</text>
</comment>
<evidence type="ECO:0000313" key="3">
    <source>
        <dbReference type="Proteomes" id="UP000612282"/>
    </source>
</evidence>
<dbReference type="InterPro" id="IPR014729">
    <property type="entry name" value="Rossmann-like_a/b/a_fold"/>
</dbReference>
<evidence type="ECO:0000313" key="2">
    <source>
        <dbReference type="EMBL" id="GID51938.1"/>
    </source>
</evidence>
<dbReference type="SUPFAM" id="SSF52402">
    <property type="entry name" value="Adenine nucleotide alpha hydrolases-like"/>
    <property type="match status" value="2"/>
</dbReference>
<dbReference type="Proteomes" id="UP000612282">
    <property type="component" value="Unassembled WGS sequence"/>
</dbReference>